<dbReference type="Proteomes" id="UP000317010">
    <property type="component" value="Unassembled WGS sequence"/>
</dbReference>
<evidence type="ECO:0000313" key="3">
    <source>
        <dbReference type="EMBL" id="TWJ03574.1"/>
    </source>
</evidence>
<evidence type="ECO:0000256" key="1">
    <source>
        <dbReference type="SAM" id="Phobius"/>
    </source>
</evidence>
<proteinExistence type="predicted"/>
<feature type="transmembrane region" description="Helical" evidence="1">
    <location>
        <begin position="44"/>
        <end position="68"/>
    </location>
</feature>
<dbReference type="EMBL" id="VLLI01000002">
    <property type="protein sequence ID" value="TWJ03574.1"/>
    <property type="molecule type" value="Genomic_DNA"/>
</dbReference>
<keyword evidence="3" id="KW-0808">Transferase</keyword>
<comment type="caution">
    <text evidence="3">The sequence shown here is derived from an EMBL/GenBank/DDBJ whole genome shotgun (WGS) entry which is preliminary data.</text>
</comment>
<dbReference type="SUPFAM" id="SSF55874">
    <property type="entry name" value="ATPase domain of HSP90 chaperone/DNA topoisomerase II/histidine kinase"/>
    <property type="match status" value="1"/>
</dbReference>
<dbReference type="AlphaFoldDB" id="A0A562UCJ7"/>
<protein>
    <submittedName>
        <fullName evidence="3">Histidine kinase</fullName>
    </submittedName>
</protein>
<dbReference type="RefSeq" id="WP_144910408.1">
    <property type="nucleotide sequence ID" value="NZ_VLLI01000002.1"/>
</dbReference>
<dbReference type="Gene3D" id="3.30.565.10">
    <property type="entry name" value="Histidine kinase-like ATPase, C-terminal domain"/>
    <property type="match status" value="1"/>
</dbReference>
<sequence length="341" mass="39332">MLKRVKPAVIFEVLIHILFWVFITILPFMSRPYTGVPHRFFSPWHFVLVNVLLAIQFYTNAFFLIPVVLKKNIGLYFLLLAALFGILDFIIIYTRPPTPPFFMHKDHFGPPPFGFNLLPLAAITAASFAYRYLAEQFKIINSKNDITNAALISELGFLRSQISPHFIFNVINSVVALSRLNPVSVEPTLIQFSKLMRYMLYINDKDQITLQQKEDYLRSYIDLQQLRFGNSVKVNFHFEINSPQKTIEPMLLIPFVENAFKHGVGDVANPYIDINLFTDDTRLAFSVENTYNPGDLNKDESHGIGLNNVKRRLELLYPKTHSLLIDDSNNIYKVNLQISLK</sequence>
<dbReference type="PANTHER" id="PTHR34220:SF7">
    <property type="entry name" value="SENSOR HISTIDINE KINASE YPDA"/>
    <property type="match status" value="1"/>
</dbReference>
<feature type="domain" description="Signal transduction histidine kinase internal region" evidence="2">
    <location>
        <begin position="154"/>
        <end position="231"/>
    </location>
</feature>
<name>A0A562UCJ7_9SPHI</name>
<reference evidence="3 4" key="1">
    <citation type="submission" date="2019-07" db="EMBL/GenBank/DDBJ databases">
        <title>Genomic Encyclopedia of Archaeal and Bacterial Type Strains, Phase II (KMG-II): from individual species to whole genera.</title>
        <authorList>
            <person name="Goeker M."/>
        </authorList>
    </citation>
    <scope>NUCLEOTIDE SEQUENCE [LARGE SCALE GENOMIC DNA]</scope>
    <source>
        <strain evidence="3 4">ATCC BAA-1854</strain>
    </source>
</reference>
<gene>
    <name evidence="3" type="ORF">JN11_01120</name>
</gene>
<evidence type="ECO:0000313" key="4">
    <source>
        <dbReference type="Proteomes" id="UP000317010"/>
    </source>
</evidence>
<dbReference type="PANTHER" id="PTHR34220">
    <property type="entry name" value="SENSOR HISTIDINE KINASE YPDA"/>
    <property type="match status" value="1"/>
</dbReference>
<accession>A0A562UCJ7</accession>
<dbReference type="InterPro" id="IPR050640">
    <property type="entry name" value="Bact_2-comp_sensor_kinase"/>
</dbReference>
<dbReference type="InterPro" id="IPR010559">
    <property type="entry name" value="Sig_transdc_His_kin_internal"/>
</dbReference>
<keyword evidence="4" id="KW-1185">Reference proteome</keyword>
<dbReference type="OrthoDB" id="9792992at2"/>
<feature type="transmembrane region" description="Helical" evidence="1">
    <location>
        <begin position="113"/>
        <end position="133"/>
    </location>
</feature>
<feature type="transmembrane region" description="Helical" evidence="1">
    <location>
        <begin position="9"/>
        <end position="29"/>
    </location>
</feature>
<evidence type="ECO:0000259" key="2">
    <source>
        <dbReference type="Pfam" id="PF06580"/>
    </source>
</evidence>
<keyword evidence="1" id="KW-0472">Membrane</keyword>
<dbReference type="GO" id="GO:0000155">
    <property type="term" value="F:phosphorelay sensor kinase activity"/>
    <property type="evidence" value="ECO:0007669"/>
    <property type="project" value="InterPro"/>
</dbReference>
<feature type="transmembrane region" description="Helical" evidence="1">
    <location>
        <begin position="75"/>
        <end position="93"/>
    </location>
</feature>
<dbReference type="GO" id="GO:0016020">
    <property type="term" value="C:membrane"/>
    <property type="evidence" value="ECO:0007669"/>
    <property type="project" value="InterPro"/>
</dbReference>
<organism evidence="3 4">
    <name type="scientific">Mucilaginibacter frigoritolerans</name>
    <dbReference type="NCBI Taxonomy" id="652788"/>
    <lineage>
        <taxon>Bacteria</taxon>
        <taxon>Pseudomonadati</taxon>
        <taxon>Bacteroidota</taxon>
        <taxon>Sphingobacteriia</taxon>
        <taxon>Sphingobacteriales</taxon>
        <taxon>Sphingobacteriaceae</taxon>
        <taxon>Mucilaginibacter</taxon>
    </lineage>
</organism>
<keyword evidence="1" id="KW-1133">Transmembrane helix</keyword>
<keyword evidence="3" id="KW-0418">Kinase</keyword>
<dbReference type="Pfam" id="PF06580">
    <property type="entry name" value="His_kinase"/>
    <property type="match status" value="1"/>
</dbReference>
<dbReference type="InterPro" id="IPR036890">
    <property type="entry name" value="HATPase_C_sf"/>
</dbReference>
<keyword evidence="1" id="KW-0812">Transmembrane</keyword>